<accession>A0A7T3ZX59</accession>
<gene>
    <name evidence="2" type="ORF">I6H47_10585</name>
</gene>
<sequence>MTLTEGLTMTLRSLTTGLLALTVVLSGCSAMRVSTNEGDSAPVKVGVGDGSTSTPTSESGVGAIPPGMTEQAIDVGQSCPVPIAIAMDDEWSDSTGYDGYRLFERGPGALMTVNCYEDDDITPADVVKSAQDATFDSAGSQMSSEETGQVTGGEYWTFTGTLGPDDMRSIESSESLIYGVAAGVQVKGRQFKVTLEMVVKSEDQATADVFATMLPTVRLADENLTPPPGLN</sequence>
<evidence type="ECO:0008006" key="4">
    <source>
        <dbReference type="Google" id="ProtNLM"/>
    </source>
</evidence>
<evidence type="ECO:0000313" key="2">
    <source>
        <dbReference type="EMBL" id="QQB13293.1"/>
    </source>
</evidence>
<organism evidence="2 3">
    <name type="scientific">Brevibacterium casei</name>
    <dbReference type="NCBI Taxonomy" id="33889"/>
    <lineage>
        <taxon>Bacteria</taxon>
        <taxon>Bacillati</taxon>
        <taxon>Actinomycetota</taxon>
        <taxon>Actinomycetes</taxon>
        <taxon>Micrococcales</taxon>
        <taxon>Brevibacteriaceae</taxon>
        <taxon>Brevibacterium</taxon>
    </lineage>
</organism>
<reference evidence="2 3" key="1">
    <citation type="submission" date="2020-12" db="EMBL/GenBank/DDBJ databases">
        <title>FDA dAtabase for Regulatory Grade micrObial Sequences (FDA-ARGOS): Supporting development and validation of Infectious Disease Dx tests.</title>
        <authorList>
            <person name="Sproer C."/>
            <person name="Gronow S."/>
            <person name="Severitt S."/>
            <person name="Schroder I."/>
            <person name="Tallon L."/>
            <person name="Sadzewicz L."/>
            <person name="Zhao X."/>
            <person name="Boylan J."/>
            <person name="Ott S."/>
            <person name="Bowen H."/>
            <person name="Vavikolanu K."/>
            <person name="Mehta A."/>
            <person name="Aluvathingal J."/>
            <person name="Nadendla S."/>
            <person name="Lowell S."/>
            <person name="Myers T."/>
            <person name="Yan Y."/>
            <person name="Sichtig H."/>
        </authorList>
    </citation>
    <scope>NUCLEOTIDE SEQUENCE [LARGE SCALE GENOMIC DNA]</scope>
    <source>
        <strain evidence="2 3">FDAARGOS_990</strain>
    </source>
</reference>
<dbReference type="Proteomes" id="UP000595374">
    <property type="component" value="Chromosome"/>
</dbReference>
<feature type="region of interest" description="Disordered" evidence="1">
    <location>
        <begin position="41"/>
        <end position="63"/>
    </location>
</feature>
<dbReference type="AlphaFoldDB" id="A0A7T3ZX59"/>
<evidence type="ECO:0000313" key="3">
    <source>
        <dbReference type="Proteomes" id="UP000595374"/>
    </source>
</evidence>
<feature type="compositionally biased region" description="Polar residues" evidence="1">
    <location>
        <begin position="50"/>
        <end position="59"/>
    </location>
</feature>
<evidence type="ECO:0000256" key="1">
    <source>
        <dbReference type="SAM" id="MobiDB-lite"/>
    </source>
</evidence>
<proteinExistence type="predicted"/>
<dbReference type="EMBL" id="CP065989">
    <property type="protein sequence ID" value="QQB13293.1"/>
    <property type="molecule type" value="Genomic_DNA"/>
</dbReference>
<protein>
    <recommendedName>
        <fullName evidence="4">Lipoprotein LpqN</fullName>
    </recommendedName>
</protein>
<name>A0A7T3ZX59_9MICO</name>
<dbReference type="RefSeq" id="WP_198498508.1">
    <property type="nucleotide sequence ID" value="NZ_CP065989.1"/>
</dbReference>